<dbReference type="Gene3D" id="3.30.230.130">
    <property type="entry name" value="Cullin, Chain C, Domain 2"/>
    <property type="match status" value="1"/>
</dbReference>
<comment type="caution">
    <text evidence="4">The sequence shown here is derived from an EMBL/GenBank/DDBJ whole genome shotgun (WGS) entry which is preliminary data.</text>
</comment>
<evidence type="ECO:0000256" key="1">
    <source>
        <dbReference type="PROSITE-ProRule" id="PRU00330"/>
    </source>
</evidence>
<dbReference type="GO" id="GO:0006511">
    <property type="term" value="P:ubiquitin-dependent protein catabolic process"/>
    <property type="evidence" value="ECO:0007669"/>
    <property type="project" value="InterPro"/>
</dbReference>
<feature type="compositionally biased region" description="Basic residues" evidence="2">
    <location>
        <begin position="472"/>
        <end position="486"/>
    </location>
</feature>
<dbReference type="GO" id="GO:0031625">
    <property type="term" value="F:ubiquitin protein ligase binding"/>
    <property type="evidence" value="ECO:0007669"/>
    <property type="project" value="InterPro"/>
</dbReference>
<dbReference type="InterPro" id="IPR016158">
    <property type="entry name" value="Cullin_homology"/>
</dbReference>
<evidence type="ECO:0000259" key="3">
    <source>
        <dbReference type="PROSITE" id="PS50069"/>
    </source>
</evidence>
<dbReference type="Pfam" id="PF26557">
    <property type="entry name" value="Cullin_AB"/>
    <property type="match status" value="1"/>
</dbReference>
<feature type="domain" description="Cullin family profile" evidence="3">
    <location>
        <begin position="529"/>
        <end position="734"/>
    </location>
</feature>
<evidence type="ECO:0000256" key="2">
    <source>
        <dbReference type="SAM" id="MobiDB-lite"/>
    </source>
</evidence>
<name>A0A5C3FHZ0_PSEA2</name>
<dbReference type="Pfam" id="PF25773">
    <property type="entry name" value="TPR_ANAPC2"/>
    <property type="match status" value="1"/>
</dbReference>
<keyword evidence="5" id="KW-1185">Reference proteome</keyword>
<dbReference type="RefSeq" id="XP_014658625.1">
    <property type="nucleotide sequence ID" value="XM_014803139.1"/>
</dbReference>
<proteinExistence type="inferred from homology"/>
<dbReference type="InterPro" id="IPR059120">
    <property type="entry name" value="Cullin-like_AB"/>
</dbReference>
<dbReference type="Proteomes" id="UP000325008">
    <property type="component" value="Unassembled WGS sequence"/>
</dbReference>
<dbReference type="OrthoDB" id="5581181at2759"/>
<evidence type="ECO:0000313" key="4">
    <source>
        <dbReference type="EMBL" id="SPO43756.1"/>
    </source>
</evidence>
<feature type="region of interest" description="Disordered" evidence="2">
    <location>
        <begin position="438"/>
        <end position="509"/>
    </location>
</feature>
<dbReference type="GO" id="GO:0005680">
    <property type="term" value="C:anaphase-promoting complex"/>
    <property type="evidence" value="ECO:0007669"/>
    <property type="project" value="TreeGrafter"/>
</dbReference>
<dbReference type="InterPro" id="IPR036317">
    <property type="entry name" value="Cullin_homology_sf"/>
</dbReference>
<organism evidence="4 5">
    <name type="scientific">Pseudozyma antarctica</name>
    <name type="common">Yeast</name>
    <name type="synonym">Candida antarctica</name>
    <dbReference type="NCBI Taxonomy" id="84753"/>
    <lineage>
        <taxon>Eukaryota</taxon>
        <taxon>Fungi</taxon>
        <taxon>Dikarya</taxon>
        <taxon>Basidiomycota</taxon>
        <taxon>Ustilaginomycotina</taxon>
        <taxon>Ustilaginomycetes</taxon>
        <taxon>Ustilaginales</taxon>
        <taxon>Ustilaginaceae</taxon>
        <taxon>Moesziomyces</taxon>
    </lineage>
</organism>
<feature type="compositionally biased region" description="Acidic residues" evidence="2">
    <location>
        <begin position="492"/>
        <end position="506"/>
    </location>
</feature>
<dbReference type="PANTHER" id="PTHR45957:SF1">
    <property type="entry name" value="ANAPHASE-PROMOTING COMPLEX SUBUNIT 2"/>
    <property type="match status" value="1"/>
</dbReference>
<dbReference type="AlphaFoldDB" id="A0A5C3FHZ0"/>
<dbReference type="GO" id="GO:0070979">
    <property type="term" value="P:protein K11-linked ubiquitination"/>
    <property type="evidence" value="ECO:0007669"/>
    <property type="project" value="TreeGrafter"/>
</dbReference>
<dbReference type="SUPFAM" id="SSF75632">
    <property type="entry name" value="Cullin homology domain"/>
    <property type="match status" value="1"/>
</dbReference>
<gene>
    <name evidence="4" type="ORF">PSANT_01441</name>
</gene>
<comment type="similarity">
    <text evidence="1">Belongs to the cullin family.</text>
</comment>
<accession>A0A5C3FHZ0</accession>
<dbReference type="InterPro" id="IPR057975">
    <property type="entry name" value="TPR_ANAPC2"/>
</dbReference>
<reference evidence="4" key="1">
    <citation type="submission" date="2018-03" db="EMBL/GenBank/DDBJ databases">
        <authorList>
            <person name="Guldener U."/>
        </authorList>
    </citation>
    <scope>NUCLEOTIDE SEQUENCE [LARGE SCALE GENOMIC DNA]</scope>
    <source>
        <strain evidence="4">ATCC34888</strain>
    </source>
</reference>
<evidence type="ECO:0000313" key="5">
    <source>
        <dbReference type="Proteomes" id="UP000325008"/>
    </source>
</evidence>
<sequence length="779" mass="85636">MSLAGAWKQAVHGLLVGRTDAAQAPASLATSADAYLVLTAHLEPCAPSQCRFFDSDSGAFRLDSHANSALQALLDHHSAQPSSSKSHLSTPSPVLEALSSNYTQRCLRAFDAVAADRGLVIIDDSGQTQSKLAPHLPAKLAAISTWFRVWLSPYSPAAIFDGLHEHRNQLLRSLQDRLRPFIDAAAVEALQVLLEQLVAEPTHVDLSSCFVAHVQLAGVSSTVLTLLGRVVQREIGRKVQAVVDAVDPGAHDQVLQLESAARPVLQQWLDEHAKPRVQAIRQHCLAPDTPSSDAMQDSDGAESATWLSRLDVQLDEALCATRANQLFDLVAVYPESAAALQDLRLSLQTADQRLGVARRLGEALQMRLLHPGAHTRDIIQMYVHLVRALREMDATGVVLSRVVSPLRRYLRARKDTVRVIVASMLGDDPDFTLLKDELERADDEEQEHDGTKRRRRARRSLQTTQPASAVQPKRRKVKRGVARRRVVQVEVSDSDASSDEDWDDPDWVPKPVEAGSGYRMSTSKDILSMLTSIFDDRTGFIAALEKSMADQLVHVKAYKAMDEYRNNMILKKRFGDKNMGKCDVMLGDVTESRRIDSEIHHRRRSQAPTAAVGVEGMVSRLHPLIVSRQFWPEPTIQPGAAGVGDFTLPPLFGHAQEEYGKTFSQTKAMRKLHWLNHLGSVELEVELDSGQSIAVECSLIQAAVLEVISRAQAAERTEAPKVVTQSDVMDQLNLQREADAAAALNFWLGHGLIQPLPGVPDAFVVQSSLPDVDADAHSP</sequence>
<dbReference type="PANTHER" id="PTHR45957">
    <property type="entry name" value="ANAPHASE-PROMOTING COMPLEX SUBUNIT 2"/>
    <property type="match status" value="1"/>
</dbReference>
<dbReference type="EMBL" id="OOIQ01000002">
    <property type="protein sequence ID" value="SPO43756.1"/>
    <property type="molecule type" value="Genomic_DNA"/>
</dbReference>
<dbReference type="PROSITE" id="PS50069">
    <property type="entry name" value="CULLIN_2"/>
    <property type="match status" value="1"/>
</dbReference>
<dbReference type="InterPro" id="IPR044554">
    <property type="entry name" value="ANAPC2"/>
</dbReference>
<dbReference type="GO" id="GO:0007091">
    <property type="term" value="P:metaphase/anaphase transition of mitotic cell cycle"/>
    <property type="evidence" value="ECO:0007669"/>
    <property type="project" value="TreeGrafter"/>
</dbReference>
<protein>
    <submittedName>
        <fullName evidence="4">Related to component of the anaphase promoting complex</fullName>
    </submittedName>
</protein>